<protein>
    <recommendedName>
        <fullName evidence="3">Tail assembly chaperone E/41/14-like protein</fullName>
    </recommendedName>
</protein>
<dbReference type="Pfam" id="PF10109">
    <property type="entry name" value="Phage_TAC_7"/>
    <property type="match status" value="1"/>
</dbReference>
<dbReference type="RefSeq" id="WP_209650385.1">
    <property type="nucleotide sequence ID" value="NZ_JBEPNV010000001.1"/>
</dbReference>
<dbReference type="InterPro" id="IPR019289">
    <property type="entry name" value="Phage_tail_E/E"/>
</dbReference>
<dbReference type="EMBL" id="JBEPNW010000002">
    <property type="protein sequence ID" value="MET3868571.1"/>
    <property type="molecule type" value="Genomic_DNA"/>
</dbReference>
<evidence type="ECO:0000313" key="2">
    <source>
        <dbReference type="Proteomes" id="UP001549119"/>
    </source>
</evidence>
<name>A0ABV2NPW4_9HYPH</name>
<dbReference type="Proteomes" id="UP001549119">
    <property type="component" value="Unassembled WGS sequence"/>
</dbReference>
<organism evidence="1 2">
    <name type="scientific">Methylobacterium radiotolerans</name>
    <dbReference type="NCBI Taxonomy" id="31998"/>
    <lineage>
        <taxon>Bacteria</taxon>
        <taxon>Pseudomonadati</taxon>
        <taxon>Pseudomonadota</taxon>
        <taxon>Alphaproteobacteria</taxon>
        <taxon>Hyphomicrobiales</taxon>
        <taxon>Methylobacteriaceae</taxon>
        <taxon>Methylobacterium</taxon>
    </lineage>
</organism>
<evidence type="ECO:0000313" key="1">
    <source>
        <dbReference type="EMBL" id="MET3868571.1"/>
    </source>
</evidence>
<keyword evidence="2" id="KW-1185">Reference proteome</keyword>
<accession>A0ABV2NPW4</accession>
<sequence>MSDSTAPARDPREISWPLEFPLSKPIVVGQNTVQFLSLREPTGEEVLKFGLLEGLSADQFFPLVADLSATPPPVLMKIGARDVLQLGTILSRFFVWAALPPVPSTTASA</sequence>
<reference evidence="1 2" key="1">
    <citation type="submission" date="2024-06" db="EMBL/GenBank/DDBJ databases">
        <title>Genomics of switchgrass bacterial isolates.</title>
        <authorList>
            <person name="Shade A."/>
        </authorList>
    </citation>
    <scope>NUCLEOTIDE SEQUENCE [LARGE SCALE GENOMIC DNA]</scope>
    <source>
        <strain evidence="1 2">PvP084</strain>
    </source>
</reference>
<comment type="caution">
    <text evidence="1">The sequence shown here is derived from an EMBL/GenBank/DDBJ whole genome shotgun (WGS) entry which is preliminary data.</text>
</comment>
<gene>
    <name evidence="1" type="ORF">ABIC20_005880</name>
</gene>
<proteinExistence type="predicted"/>
<evidence type="ECO:0008006" key="3">
    <source>
        <dbReference type="Google" id="ProtNLM"/>
    </source>
</evidence>